<dbReference type="GO" id="GO:0005912">
    <property type="term" value="C:adherens junction"/>
    <property type="evidence" value="ECO:0007669"/>
    <property type="project" value="TreeGrafter"/>
</dbReference>
<evidence type="ECO:0000256" key="2">
    <source>
        <dbReference type="ARBA" id="ARBA00022737"/>
    </source>
</evidence>
<evidence type="ECO:0000256" key="4">
    <source>
        <dbReference type="ARBA" id="ARBA00023136"/>
    </source>
</evidence>
<dbReference type="GO" id="GO:0044331">
    <property type="term" value="P:cell-cell adhesion mediated by cadherin"/>
    <property type="evidence" value="ECO:0007669"/>
    <property type="project" value="TreeGrafter"/>
</dbReference>
<dbReference type="Gene3D" id="2.60.40.60">
    <property type="entry name" value="Cadherins"/>
    <property type="match status" value="1"/>
</dbReference>
<dbReference type="GO" id="GO:0005509">
    <property type="term" value="F:calcium ion binding"/>
    <property type="evidence" value="ECO:0007669"/>
    <property type="project" value="InterPro"/>
</dbReference>
<protein>
    <submittedName>
        <fullName evidence="6">Uncharacterized protein</fullName>
    </submittedName>
</protein>
<evidence type="ECO:0000313" key="6">
    <source>
        <dbReference type="Ensembl" id="ENSXCOP00000018484.1"/>
    </source>
</evidence>
<organism evidence="6 7">
    <name type="scientific">Xiphophorus couchianus</name>
    <name type="common">Monterrey platyfish</name>
    <dbReference type="NCBI Taxonomy" id="32473"/>
    <lineage>
        <taxon>Eukaryota</taxon>
        <taxon>Metazoa</taxon>
        <taxon>Chordata</taxon>
        <taxon>Craniata</taxon>
        <taxon>Vertebrata</taxon>
        <taxon>Euteleostomi</taxon>
        <taxon>Actinopterygii</taxon>
        <taxon>Neopterygii</taxon>
        <taxon>Teleostei</taxon>
        <taxon>Neoteleostei</taxon>
        <taxon>Acanthomorphata</taxon>
        <taxon>Ovalentaria</taxon>
        <taxon>Atherinomorphae</taxon>
        <taxon>Cyprinodontiformes</taxon>
        <taxon>Poeciliidae</taxon>
        <taxon>Poeciliinae</taxon>
        <taxon>Xiphophorus</taxon>
    </lineage>
</organism>
<dbReference type="GO" id="GO:0045296">
    <property type="term" value="F:cadherin binding"/>
    <property type="evidence" value="ECO:0007669"/>
    <property type="project" value="TreeGrafter"/>
</dbReference>
<keyword evidence="3" id="KW-0106">Calcium</keyword>
<dbReference type="InterPro" id="IPR039808">
    <property type="entry name" value="Cadherin"/>
</dbReference>
<dbReference type="Proteomes" id="UP000261380">
    <property type="component" value="Unplaced"/>
</dbReference>
<keyword evidence="7" id="KW-1185">Reference proteome</keyword>
<sequence>QNVYFLPILVVDSGPPSLSSTGTLTIHVCGCDTEGAIQTCNATAYVMSAALSPGALIALLVCMLILIGNWPLSGPHLYCKSLHCTLY</sequence>
<dbReference type="GO" id="GO:0016477">
    <property type="term" value="P:cell migration"/>
    <property type="evidence" value="ECO:0007669"/>
    <property type="project" value="TreeGrafter"/>
</dbReference>
<dbReference type="GO" id="GO:0016339">
    <property type="term" value="P:calcium-dependent cell-cell adhesion via plasma membrane cell adhesion molecules"/>
    <property type="evidence" value="ECO:0007669"/>
    <property type="project" value="TreeGrafter"/>
</dbReference>
<evidence type="ECO:0000256" key="3">
    <source>
        <dbReference type="ARBA" id="ARBA00022837"/>
    </source>
</evidence>
<evidence type="ECO:0000313" key="7">
    <source>
        <dbReference type="Proteomes" id="UP000261380"/>
    </source>
</evidence>
<dbReference type="GO" id="GO:0008013">
    <property type="term" value="F:beta-catenin binding"/>
    <property type="evidence" value="ECO:0007669"/>
    <property type="project" value="TreeGrafter"/>
</dbReference>
<reference evidence="6" key="1">
    <citation type="submission" date="2025-08" db="UniProtKB">
        <authorList>
            <consortium name="Ensembl"/>
        </authorList>
    </citation>
    <scope>IDENTIFICATION</scope>
</reference>
<dbReference type="SUPFAM" id="SSF49313">
    <property type="entry name" value="Cadherin-like"/>
    <property type="match status" value="1"/>
</dbReference>
<keyword evidence="5" id="KW-1133">Transmembrane helix</keyword>
<dbReference type="PANTHER" id="PTHR24027">
    <property type="entry name" value="CADHERIN-23"/>
    <property type="match status" value="1"/>
</dbReference>
<reference evidence="6" key="2">
    <citation type="submission" date="2025-09" db="UniProtKB">
        <authorList>
            <consortium name="Ensembl"/>
        </authorList>
    </citation>
    <scope>IDENTIFICATION</scope>
</reference>
<comment type="subcellular location">
    <subcellularLocation>
        <location evidence="1">Membrane</location>
    </subcellularLocation>
</comment>
<dbReference type="Ensembl" id="ENSXCOT00000018716.1">
    <property type="protein sequence ID" value="ENSXCOP00000018484.1"/>
    <property type="gene ID" value="ENSXCOG00000013910.1"/>
</dbReference>
<accession>A0A3B5MFV4</accession>
<dbReference type="GO" id="GO:0000902">
    <property type="term" value="P:cell morphogenesis"/>
    <property type="evidence" value="ECO:0007669"/>
    <property type="project" value="TreeGrafter"/>
</dbReference>
<keyword evidence="4 5" id="KW-0472">Membrane</keyword>
<evidence type="ECO:0000256" key="5">
    <source>
        <dbReference type="SAM" id="Phobius"/>
    </source>
</evidence>
<proteinExistence type="predicted"/>
<keyword evidence="2" id="KW-0677">Repeat</keyword>
<dbReference type="InterPro" id="IPR015919">
    <property type="entry name" value="Cadherin-like_sf"/>
</dbReference>
<dbReference type="GO" id="GO:0034332">
    <property type="term" value="P:adherens junction organization"/>
    <property type="evidence" value="ECO:0007669"/>
    <property type="project" value="TreeGrafter"/>
</dbReference>
<dbReference type="GO" id="GO:0007043">
    <property type="term" value="P:cell-cell junction assembly"/>
    <property type="evidence" value="ECO:0007669"/>
    <property type="project" value="TreeGrafter"/>
</dbReference>
<keyword evidence="5" id="KW-0812">Transmembrane</keyword>
<dbReference type="GeneTree" id="ENSGT00940000159376"/>
<dbReference type="CDD" id="cd11304">
    <property type="entry name" value="Cadherin_repeat"/>
    <property type="match status" value="1"/>
</dbReference>
<feature type="transmembrane region" description="Helical" evidence="5">
    <location>
        <begin position="54"/>
        <end position="72"/>
    </location>
</feature>
<name>A0A3B5MFV4_9TELE</name>
<evidence type="ECO:0000256" key="1">
    <source>
        <dbReference type="ARBA" id="ARBA00004370"/>
    </source>
</evidence>
<dbReference type="AlphaFoldDB" id="A0A3B5MFV4"/>
<dbReference type="GO" id="GO:0016342">
    <property type="term" value="C:catenin complex"/>
    <property type="evidence" value="ECO:0007669"/>
    <property type="project" value="TreeGrafter"/>
</dbReference>
<dbReference type="PANTHER" id="PTHR24027:SF311">
    <property type="entry name" value="CADHERIN-22"/>
    <property type="match status" value="1"/>
</dbReference>